<evidence type="ECO:0000256" key="6">
    <source>
        <dbReference type="ARBA" id="ARBA00023444"/>
    </source>
</evidence>
<evidence type="ECO:0000259" key="7">
    <source>
        <dbReference type="Pfam" id="PF01593"/>
    </source>
</evidence>
<organism evidence="8">
    <name type="scientific">marine metagenome</name>
    <dbReference type="NCBI Taxonomy" id="408172"/>
    <lineage>
        <taxon>unclassified sequences</taxon>
        <taxon>metagenomes</taxon>
        <taxon>ecological metagenomes</taxon>
    </lineage>
</organism>
<dbReference type="Gene3D" id="3.90.660.20">
    <property type="entry name" value="Protoporphyrinogen oxidase, mitochondrial, domain 2"/>
    <property type="match status" value="1"/>
</dbReference>
<evidence type="ECO:0000256" key="1">
    <source>
        <dbReference type="ARBA" id="ARBA00001974"/>
    </source>
</evidence>
<dbReference type="NCBIfam" id="TIGR00562">
    <property type="entry name" value="proto_IX_ox"/>
    <property type="match status" value="1"/>
</dbReference>
<dbReference type="AlphaFoldDB" id="A0A381SCR1"/>
<dbReference type="Gene3D" id="3.50.50.60">
    <property type="entry name" value="FAD/NAD(P)-binding domain"/>
    <property type="match status" value="1"/>
</dbReference>
<feature type="domain" description="Amine oxidase" evidence="7">
    <location>
        <begin position="13"/>
        <end position="451"/>
    </location>
</feature>
<keyword evidence="2" id="KW-0285">Flavoprotein</keyword>
<keyword evidence="3" id="KW-0274">FAD</keyword>
<keyword evidence="5" id="KW-0350">Heme biosynthesis</keyword>
<evidence type="ECO:0000256" key="3">
    <source>
        <dbReference type="ARBA" id="ARBA00022827"/>
    </source>
</evidence>
<dbReference type="Gene3D" id="1.10.3110.10">
    <property type="entry name" value="protoporphyrinogen ix oxidase, domain 3"/>
    <property type="match status" value="1"/>
</dbReference>
<keyword evidence="4" id="KW-0560">Oxidoreductase</keyword>
<accession>A0A381SCR1</accession>
<comment type="cofactor">
    <cofactor evidence="1">
        <name>FAD</name>
        <dbReference type="ChEBI" id="CHEBI:57692"/>
    </cofactor>
</comment>
<evidence type="ECO:0000256" key="5">
    <source>
        <dbReference type="ARBA" id="ARBA00023133"/>
    </source>
</evidence>
<name>A0A381SCR1_9ZZZZ</name>
<dbReference type="PANTHER" id="PTHR42923">
    <property type="entry name" value="PROTOPORPHYRINOGEN OXIDASE"/>
    <property type="match status" value="1"/>
</dbReference>
<reference evidence="8" key="1">
    <citation type="submission" date="2018-05" db="EMBL/GenBank/DDBJ databases">
        <authorList>
            <person name="Lanie J.A."/>
            <person name="Ng W.-L."/>
            <person name="Kazmierczak K.M."/>
            <person name="Andrzejewski T.M."/>
            <person name="Davidsen T.M."/>
            <person name="Wayne K.J."/>
            <person name="Tettelin H."/>
            <person name="Glass J.I."/>
            <person name="Rusch D."/>
            <person name="Podicherti R."/>
            <person name="Tsui H.-C.T."/>
            <person name="Winkler M.E."/>
        </authorList>
    </citation>
    <scope>NUCLEOTIDE SEQUENCE</scope>
</reference>
<sequence>MAGRRIVVVGSGITGLAAAHRLLSDHPELDLLVLEAGTAPGGRIRTSPFAGLPVDEAADAFLVRVPWALDLCSELGLADELVAPHARTASVWLDGALRPLPSPNVLGIPLDPTSVSDGILPPEALERLSGDGRPDIALPDGDLSVGQVVRPCVGDAVFERLVDALLGGVNAGRADDLSCGVMAPQLLAAARRPEGLLAALRSAQEGVDPSAPVFNAHPSGMGHLVNTLAENLGDRLRLRSTVTGLGRTDAGWLVGTAKGVEVADAVVLAVPAFVAADLLAPIEAEAADHLAQVPHASVSLAAFAYRRSDLEVPGDQSGFLVPRDAGLLLTACSYAGSKWAHLDTGDRVLLRLSAGRIDDSRHTEMDGDALERALARDLATTIGVEAPPAAARISRWPRSLPQFSPGHADRMAAIDSRLAEVAPGLVVTGAFRHGVGIPACIRSGIEAAAAVAGHVA</sequence>
<protein>
    <recommendedName>
        <fullName evidence="7">Amine oxidase domain-containing protein</fullName>
    </recommendedName>
</protein>
<dbReference type="GO" id="GO:0004729">
    <property type="term" value="F:oxygen-dependent protoporphyrinogen oxidase activity"/>
    <property type="evidence" value="ECO:0007669"/>
    <property type="project" value="InterPro"/>
</dbReference>
<dbReference type="InterPro" id="IPR002937">
    <property type="entry name" value="Amino_oxidase"/>
</dbReference>
<dbReference type="SUPFAM" id="SSF54373">
    <property type="entry name" value="FAD-linked reductases, C-terminal domain"/>
    <property type="match status" value="1"/>
</dbReference>
<dbReference type="InterPro" id="IPR036188">
    <property type="entry name" value="FAD/NAD-bd_sf"/>
</dbReference>
<dbReference type="GO" id="GO:0006783">
    <property type="term" value="P:heme biosynthetic process"/>
    <property type="evidence" value="ECO:0007669"/>
    <property type="project" value="UniProtKB-KW"/>
</dbReference>
<comment type="pathway">
    <text evidence="6">Porphyrin-containing compound metabolism.</text>
</comment>
<dbReference type="InterPro" id="IPR050464">
    <property type="entry name" value="Zeta_carotene_desat/Oxidored"/>
</dbReference>
<proteinExistence type="predicted"/>
<dbReference type="Pfam" id="PF01593">
    <property type="entry name" value="Amino_oxidase"/>
    <property type="match status" value="1"/>
</dbReference>
<evidence type="ECO:0000256" key="4">
    <source>
        <dbReference type="ARBA" id="ARBA00023002"/>
    </source>
</evidence>
<dbReference type="EMBL" id="UINC01002886">
    <property type="protein sequence ID" value="SVA01269.1"/>
    <property type="molecule type" value="Genomic_DNA"/>
</dbReference>
<dbReference type="InterPro" id="IPR004572">
    <property type="entry name" value="Protoporphyrinogen_oxidase"/>
</dbReference>
<dbReference type="PANTHER" id="PTHR42923:SF3">
    <property type="entry name" value="PROTOPORPHYRINOGEN OXIDASE"/>
    <property type="match status" value="1"/>
</dbReference>
<gene>
    <name evidence="8" type="ORF">METZ01_LOCUS54123</name>
</gene>
<dbReference type="SUPFAM" id="SSF51905">
    <property type="entry name" value="FAD/NAD(P)-binding domain"/>
    <property type="match status" value="1"/>
</dbReference>
<evidence type="ECO:0000313" key="8">
    <source>
        <dbReference type="EMBL" id="SVA01269.1"/>
    </source>
</evidence>
<evidence type="ECO:0000256" key="2">
    <source>
        <dbReference type="ARBA" id="ARBA00022630"/>
    </source>
</evidence>